<evidence type="ECO:0008006" key="4">
    <source>
        <dbReference type="Google" id="ProtNLM"/>
    </source>
</evidence>
<name>A0ABU5H071_9BACT</name>
<evidence type="ECO:0000256" key="1">
    <source>
        <dbReference type="SAM" id="SignalP"/>
    </source>
</evidence>
<feature type="signal peptide" evidence="1">
    <location>
        <begin position="1"/>
        <end position="26"/>
    </location>
</feature>
<sequence length="690" mass="76649">MKSLFRRAMLAVVLAVPLLFATPSQACGPECGEEPLREDVEACLAGNLGDLARQGPMCRAVGFLLMRGPSAADREHITLLAGTLNVYPGSNTSPWTEARQKVPVPPPEGTLGTEVELADTWFFNCLTGAFEMAAMTLEERIAKFGANSPEVAGWVRAQDAVFQNCSGETRVLPEPAPAEAPPLVRADRAYQTAAALFYAREYEEAVRHLDAIAQDKGSPWSGWARLVAVRALIRQSTVKAQAEAEKRALLEKARERCVAIVKEPALKDLHRQTRQLTWFIDYRLRPDKQLNVLGRVLLEKPDVNFSYAWRDYFLLRRTQGPSDDELSVFLDTFDKPDTYPQALERWKKTGAVSWLVAALSRAQGNEPELAELVARSQTVPKSSPASLSLSAARGRLALKMGRVDEARKELLPLLEAGGTPLPPMTLRPLVGEVREAALTIEEWAKYAHLSPERAGAFLDGGVPLSRFKDTKLLGALSAELRKAVVVSGWTRAVLLERWEEEKALEPHLEKVAPELAADLARVKARTQPEERKMAAVLLLLKAPGMSPYVRPYRAQAARDYDICGPNGWCGKEAADVYQDCDASKGPCGTRYISVAERQEARQEREALKTLGKSPDLLIRFTLDYAKRHPTDALVPEALHESVRQTRFSRTTCEDAEVESRATSELSKQAFQLLQRKYAKTEWAKKTPYHF</sequence>
<comment type="caution">
    <text evidence="2">The sequence shown here is derived from an EMBL/GenBank/DDBJ whole genome shotgun (WGS) entry which is preliminary data.</text>
</comment>
<feature type="chain" id="PRO_5047298515" description="Lipoprotein" evidence="1">
    <location>
        <begin position="27"/>
        <end position="690"/>
    </location>
</feature>
<proteinExistence type="predicted"/>
<keyword evidence="3" id="KW-1185">Reference proteome</keyword>
<evidence type="ECO:0000313" key="2">
    <source>
        <dbReference type="EMBL" id="MDY7226834.1"/>
    </source>
</evidence>
<evidence type="ECO:0000313" key="3">
    <source>
        <dbReference type="Proteomes" id="UP001291309"/>
    </source>
</evidence>
<dbReference type="EMBL" id="JAXIVS010000003">
    <property type="protein sequence ID" value="MDY7226834.1"/>
    <property type="molecule type" value="Genomic_DNA"/>
</dbReference>
<dbReference type="RefSeq" id="WP_321545558.1">
    <property type="nucleotide sequence ID" value="NZ_JAXIVS010000003.1"/>
</dbReference>
<accession>A0ABU5H071</accession>
<reference evidence="2 3" key="1">
    <citation type="submission" date="2023-12" db="EMBL/GenBank/DDBJ databases">
        <title>the genome sequence of Hyalangium sp. s54d21.</title>
        <authorList>
            <person name="Zhang X."/>
        </authorList>
    </citation>
    <scope>NUCLEOTIDE SEQUENCE [LARGE SCALE GENOMIC DNA]</scope>
    <source>
        <strain evidence="3">s54d21</strain>
    </source>
</reference>
<organism evidence="2 3">
    <name type="scientific">Hyalangium rubrum</name>
    <dbReference type="NCBI Taxonomy" id="3103134"/>
    <lineage>
        <taxon>Bacteria</taxon>
        <taxon>Pseudomonadati</taxon>
        <taxon>Myxococcota</taxon>
        <taxon>Myxococcia</taxon>
        <taxon>Myxococcales</taxon>
        <taxon>Cystobacterineae</taxon>
        <taxon>Archangiaceae</taxon>
        <taxon>Hyalangium</taxon>
    </lineage>
</organism>
<keyword evidence="1" id="KW-0732">Signal</keyword>
<protein>
    <recommendedName>
        <fullName evidence="4">Lipoprotein</fullName>
    </recommendedName>
</protein>
<dbReference type="Proteomes" id="UP001291309">
    <property type="component" value="Unassembled WGS sequence"/>
</dbReference>
<gene>
    <name evidence="2" type="ORF">SYV04_10560</name>
</gene>